<feature type="compositionally biased region" description="Basic and acidic residues" evidence="1">
    <location>
        <begin position="332"/>
        <end position="349"/>
    </location>
</feature>
<dbReference type="InterPro" id="IPR001478">
    <property type="entry name" value="PDZ"/>
</dbReference>
<feature type="compositionally biased region" description="Basic and acidic residues" evidence="1">
    <location>
        <begin position="858"/>
        <end position="1122"/>
    </location>
</feature>
<feature type="region of interest" description="Disordered" evidence="1">
    <location>
        <begin position="1340"/>
        <end position="1383"/>
    </location>
</feature>
<dbReference type="InterPro" id="IPR036034">
    <property type="entry name" value="PDZ_sf"/>
</dbReference>
<dbReference type="Gene3D" id="2.30.42.10">
    <property type="match status" value="1"/>
</dbReference>
<feature type="compositionally biased region" description="Basic residues" evidence="1">
    <location>
        <begin position="514"/>
        <end position="524"/>
    </location>
</feature>
<protein>
    <recommendedName>
        <fullName evidence="2">PDZ domain-containing protein</fullName>
    </recommendedName>
</protein>
<dbReference type="SMART" id="SM00228">
    <property type="entry name" value="PDZ"/>
    <property type="match status" value="1"/>
</dbReference>
<dbReference type="GeneID" id="5891045"/>
<feature type="region of interest" description="Disordered" evidence="1">
    <location>
        <begin position="1396"/>
        <end position="1437"/>
    </location>
</feature>
<feature type="region of interest" description="Disordered" evidence="1">
    <location>
        <begin position="605"/>
        <end position="770"/>
    </location>
</feature>
<dbReference type="Proteomes" id="UP000001357">
    <property type="component" value="Unassembled WGS sequence"/>
</dbReference>
<feature type="compositionally biased region" description="Polar residues" evidence="1">
    <location>
        <begin position="1264"/>
        <end position="1273"/>
    </location>
</feature>
<feature type="compositionally biased region" description="Low complexity" evidence="1">
    <location>
        <begin position="1125"/>
        <end position="1141"/>
    </location>
</feature>
<name>A9UZB5_MONBE</name>
<feature type="compositionally biased region" description="Low complexity" evidence="1">
    <location>
        <begin position="300"/>
        <end position="318"/>
    </location>
</feature>
<organism evidence="3 4">
    <name type="scientific">Monosiga brevicollis</name>
    <name type="common">Choanoflagellate</name>
    <dbReference type="NCBI Taxonomy" id="81824"/>
    <lineage>
        <taxon>Eukaryota</taxon>
        <taxon>Choanoflagellata</taxon>
        <taxon>Craspedida</taxon>
        <taxon>Salpingoecidae</taxon>
        <taxon>Monosiga</taxon>
    </lineage>
</organism>
<feature type="compositionally biased region" description="Basic and acidic residues" evidence="1">
    <location>
        <begin position="1142"/>
        <end position="1196"/>
    </location>
</feature>
<feature type="compositionally biased region" description="Basic and acidic residues" evidence="1">
    <location>
        <begin position="718"/>
        <end position="751"/>
    </location>
</feature>
<feature type="domain" description="PDZ" evidence="2">
    <location>
        <begin position="1438"/>
        <end position="1519"/>
    </location>
</feature>
<dbReference type="KEGG" id="mbr:MONBRDRAFT_25404"/>
<dbReference type="Pfam" id="PF17820">
    <property type="entry name" value="PDZ_6"/>
    <property type="match status" value="1"/>
</dbReference>
<reference evidence="3 4" key="1">
    <citation type="journal article" date="2008" name="Nature">
        <title>The genome of the choanoflagellate Monosiga brevicollis and the origin of metazoans.</title>
        <authorList>
            <consortium name="JGI Sequencing"/>
            <person name="King N."/>
            <person name="Westbrook M.J."/>
            <person name="Young S.L."/>
            <person name="Kuo A."/>
            <person name="Abedin M."/>
            <person name="Chapman J."/>
            <person name="Fairclough S."/>
            <person name="Hellsten U."/>
            <person name="Isogai Y."/>
            <person name="Letunic I."/>
            <person name="Marr M."/>
            <person name="Pincus D."/>
            <person name="Putnam N."/>
            <person name="Rokas A."/>
            <person name="Wright K.J."/>
            <person name="Zuzow R."/>
            <person name="Dirks W."/>
            <person name="Good M."/>
            <person name="Goodstein D."/>
            <person name="Lemons D."/>
            <person name="Li W."/>
            <person name="Lyons J.B."/>
            <person name="Morris A."/>
            <person name="Nichols S."/>
            <person name="Richter D.J."/>
            <person name="Salamov A."/>
            <person name="Bork P."/>
            <person name="Lim W.A."/>
            <person name="Manning G."/>
            <person name="Miller W.T."/>
            <person name="McGinnis W."/>
            <person name="Shapiro H."/>
            <person name="Tjian R."/>
            <person name="Grigoriev I.V."/>
            <person name="Rokhsar D."/>
        </authorList>
    </citation>
    <scope>NUCLEOTIDE SEQUENCE [LARGE SCALE GENOMIC DNA]</scope>
    <source>
        <strain evidence="4">MX1 / ATCC 50154</strain>
    </source>
</reference>
<dbReference type="RefSeq" id="XP_001745915.1">
    <property type="nucleotide sequence ID" value="XM_001745863.1"/>
</dbReference>
<gene>
    <name evidence="3" type="ORF">MONBRDRAFT_25404</name>
</gene>
<dbReference type="STRING" id="81824.A9UZB5"/>
<evidence type="ECO:0000259" key="2">
    <source>
        <dbReference type="PROSITE" id="PS50106"/>
    </source>
</evidence>
<feature type="compositionally biased region" description="Polar residues" evidence="1">
    <location>
        <begin position="651"/>
        <end position="678"/>
    </location>
</feature>
<dbReference type="SUPFAM" id="SSF50156">
    <property type="entry name" value="PDZ domain-like"/>
    <property type="match status" value="1"/>
</dbReference>
<dbReference type="EMBL" id="CH991551">
    <property type="protein sequence ID" value="EDQ89339.1"/>
    <property type="molecule type" value="Genomic_DNA"/>
</dbReference>
<feature type="region of interest" description="Disordered" evidence="1">
    <location>
        <begin position="232"/>
        <end position="448"/>
    </location>
</feature>
<feature type="compositionally biased region" description="Basic and acidic residues" evidence="1">
    <location>
        <begin position="206"/>
        <end position="220"/>
    </location>
</feature>
<feature type="compositionally biased region" description="Basic and acidic residues" evidence="1">
    <location>
        <begin position="628"/>
        <end position="639"/>
    </location>
</feature>
<feature type="compositionally biased region" description="Polar residues" evidence="1">
    <location>
        <begin position="704"/>
        <end position="716"/>
    </location>
</feature>
<feature type="compositionally biased region" description="Low complexity" evidence="1">
    <location>
        <begin position="1231"/>
        <end position="1243"/>
    </location>
</feature>
<feature type="compositionally biased region" description="Low complexity" evidence="1">
    <location>
        <begin position="608"/>
        <end position="618"/>
    </location>
</feature>
<feature type="compositionally biased region" description="Low complexity" evidence="1">
    <location>
        <begin position="1197"/>
        <end position="1219"/>
    </location>
</feature>
<feature type="compositionally biased region" description="Low complexity" evidence="1">
    <location>
        <begin position="1340"/>
        <end position="1377"/>
    </location>
</feature>
<evidence type="ECO:0000256" key="1">
    <source>
        <dbReference type="SAM" id="MobiDB-lite"/>
    </source>
</evidence>
<evidence type="ECO:0000313" key="3">
    <source>
        <dbReference type="EMBL" id="EDQ89339.1"/>
    </source>
</evidence>
<dbReference type="CDD" id="cd00136">
    <property type="entry name" value="PDZ_canonical"/>
    <property type="match status" value="1"/>
</dbReference>
<feature type="compositionally biased region" description="Basic and acidic residues" evidence="1">
    <location>
        <begin position="679"/>
        <end position="694"/>
    </location>
</feature>
<proteinExistence type="predicted"/>
<feature type="compositionally biased region" description="Basic and acidic residues" evidence="1">
    <location>
        <begin position="360"/>
        <end position="369"/>
    </location>
</feature>
<feature type="compositionally biased region" description="Low complexity" evidence="1">
    <location>
        <begin position="533"/>
        <end position="544"/>
    </location>
</feature>
<dbReference type="PANTHER" id="PTHR43941:SF1">
    <property type="entry name" value="STRUCTURAL MAINTENANCE OF CHROMOSOMES PROTEIN 2"/>
    <property type="match status" value="1"/>
</dbReference>
<dbReference type="eggNOG" id="KOG0516">
    <property type="taxonomic scope" value="Eukaryota"/>
</dbReference>
<feature type="compositionally biased region" description="Basic residues" evidence="1">
    <location>
        <begin position="167"/>
        <end position="179"/>
    </location>
</feature>
<evidence type="ECO:0000313" key="4">
    <source>
        <dbReference type="Proteomes" id="UP000001357"/>
    </source>
</evidence>
<feature type="region of interest" description="Disordered" evidence="1">
    <location>
        <begin position="505"/>
        <end position="593"/>
    </location>
</feature>
<sequence>MFTTPVVTLYFPPVINPNIHHTLTSPKNNRHKVKEANPHLSLNLLSLSSVSLSSLSLSLSSSLSLSLSLSSSLSLSLLSLLSLSSLLSLYFLNFQHPIHTHMATFDEPSTNFVRPLPAAGLDAHAYLSCPSSLSTFHQRYITPVLQPRDPAQRILVREGDSDPSPSPKKHDKNKPRRNYLKPWQQDPDAIRRKKERKPTKWQPPTRKTDLDRHATQLRDHPPVVNPVVVQEHRPATTPTKLWKRNHSTSRPGSSANLFGSPPRAIPNTPPSQERIMGSFTPSMPSRSFLRDYGHPPAPAPTSSGAPASSTSNSALVTPRRTRRLVRAATPQEKSRTESRRESAGRHRTPDLNPQPAPTEPRQDLNDRPRMSVFERLSKPKFFPQAFRQRRRDKDAAANTPSPGQPSPRRQQPEDMPSVAEQQLAQSAKRSRSKAARASVFDRLTNPKMFPARHRRRLEEIEARKQQFVPSTPPHVLGHVHAVPLTHHFQPIFVFRVAEQERSAASSVASARGSKATRKDRKRTAQKPSHQPESRSVNSSSNTASEKAPTPRHAWGSVDAPAASEDSLASPLPVTVSRRTRDQPGPSEPGTPFVKSLDAALASVQTPGANSSFNNIRSINGGGNGRRARTFEPEPSDSRRVAAIQPPRMESPTLTDPSNLSLPDTEAEASTQLSYSVMRQSEEKRDNVMRSHRDTGASSPDMPQMTVQDVRQDSGATTPRERGQATARAKTEEILARARERSLSRRSRREDSGSAQGQGASESEPVPFGSAKVPQTMQYLLRGSTADEADQVDHLISPQASDVHEAPATDATSVAREHEAQRELEAQQQRLELEAAAERERLEAMERSRLEEEAALAQAERERLEKEEEQRQHAEAERLRQKAAEAERQRQEAAEAEAEAERQRQEAAEAERQRQEAAEAEAERQRQETAEAEAERQRQEAAEAEAEAERQRQEAAEAERQRQETAEAEAERQRQEAAEAEAERQRQEAAEAEAERQRQEAAEAEAERQRQETAEAEAERQRQEAAEAEAERQREEAAEAEAERQRQEAAEAEAERQRQEAAEAEAERKRQEEAETERRRQAEAERQRKLAEDIERRRKEQQAEAMRKKQAAEAEAERQRQEAEAAEAAARQKQAAEAAARQKQAEEEAEAERRRQAEAERQRKLAEDIERRRKEQEAERLAESRRREQEAQQRAKEATATAATPAPALLEETEVTLTEEASGDTAGSVDLATPSTAAAAKPASGNNVQALLDAARRRRLERAATSNLTGSTDSLDAPGTPPINRARTYAEPSDKGVATPEAGQARSGASTPGFFTPIASTSTSVYATPATATATRPALAGMGNASVPSTSSPVPTTSTNSTPAASGSATPVPPSTSGDNGEAATDRISRLLADARRRRQERSQALPNAASDVGSDVQSEVSDAPSSTTGSSKEDTPRDFRIVKPAIGSLGFILGSSDGSTGLRIKSLTPASVAQRAGLAVGDVLVAIDGQATSTMTVAEAGALIKAVQPEQAVTVTVSRPSL</sequence>
<accession>A9UZB5</accession>
<feature type="compositionally biased region" description="Polar residues" evidence="1">
    <location>
        <begin position="1415"/>
        <end position="1430"/>
    </location>
</feature>
<dbReference type="OMA" id="HEHRMST"/>
<dbReference type="InParanoid" id="A9UZB5"/>
<dbReference type="PANTHER" id="PTHR43941">
    <property type="entry name" value="STRUCTURAL MAINTENANCE OF CHROMOSOMES PROTEIN 2"/>
    <property type="match status" value="1"/>
</dbReference>
<keyword evidence="4" id="KW-1185">Reference proteome</keyword>
<feature type="region of interest" description="Disordered" evidence="1">
    <location>
        <begin position="156"/>
        <end position="220"/>
    </location>
</feature>
<feature type="compositionally biased region" description="Low complexity" evidence="1">
    <location>
        <begin position="752"/>
        <end position="763"/>
    </location>
</feature>
<feature type="region of interest" description="Disordered" evidence="1">
    <location>
        <begin position="796"/>
        <end position="1318"/>
    </location>
</feature>
<dbReference type="InterPro" id="IPR041489">
    <property type="entry name" value="PDZ_6"/>
</dbReference>
<dbReference type="PROSITE" id="PS50106">
    <property type="entry name" value="PDZ"/>
    <property type="match status" value="1"/>
</dbReference>
<feature type="compositionally biased region" description="Polar residues" evidence="1">
    <location>
        <begin position="248"/>
        <end position="257"/>
    </location>
</feature>
<feature type="compositionally biased region" description="Basic and acidic residues" evidence="1">
    <location>
        <begin position="814"/>
        <end position="851"/>
    </location>
</feature>